<proteinExistence type="predicted"/>
<dbReference type="AlphaFoldDB" id="A0A7S3PNF3"/>
<name>A0A7S3PNF3_9STRA</name>
<organism evidence="2">
    <name type="scientific">Aplanochytrium stocchinoi</name>
    <dbReference type="NCBI Taxonomy" id="215587"/>
    <lineage>
        <taxon>Eukaryota</taxon>
        <taxon>Sar</taxon>
        <taxon>Stramenopiles</taxon>
        <taxon>Bigyra</taxon>
        <taxon>Labyrinthulomycetes</taxon>
        <taxon>Thraustochytrida</taxon>
        <taxon>Thraustochytriidae</taxon>
        <taxon>Aplanochytrium</taxon>
    </lineage>
</organism>
<accession>A0A7S3PNF3</accession>
<dbReference type="EMBL" id="HBIN01019903">
    <property type="protein sequence ID" value="CAE0445153.1"/>
    <property type="molecule type" value="Transcribed_RNA"/>
</dbReference>
<reference evidence="2" key="1">
    <citation type="submission" date="2021-01" db="EMBL/GenBank/DDBJ databases">
        <authorList>
            <person name="Corre E."/>
            <person name="Pelletier E."/>
            <person name="Niang G."/>
            <person name="Scheremetjew M."/>
            <person name="Finn R."/>
            <person name="Kale V."/>
            <person name="Holt S."/>
            <person name="Cochrane G."/>
            <person name="Meng A."/>
            <person name="Brown T."/>
            <person name="Cohen L."/>
        </authorList>
    </citation>
    <scope>NUCLEOTIDE SEQUENCE</scope>
    <source>
        <strain evidence="2">GSBS06</strain>
    </source>
</reference>
<protein>
    <submittedName>
        <fullName evidence="2">Uncharacterized protein</fullName>
    </submittedName>
</protein>
<evidence type="ECO:0000313" key="2">
    <source>
        <dbReference type="EMBL" id="CAE0445153.1"/>
    </source>
</evidence>
<evidence type="ECO:0000256" key="1">
    <source>
        <dbReference type="SAM" id="Coils"/>
    </source>
</evidence>
<sequence>MSCAVSGNDDDTVDILRISLFEIQNDRCIFDKVSDWKGDTGQESITSLVKTFYQIAREIDVGEVTSIKFSTQKEATRHGKTRNRAGPPLGVRKELGKQHMYMLCHKGIRYLGVAFARYENGKGKEMVRNMLQILNRRLENVDDQLTQKVIEKELQSSFIEGNINFQEIDLC</sequence>
<gene>
    <name evidence="2" type="ORF">ASTO00021_LOCUS15181</name>
</gene>
<feature type="coiled-coil region" evidence="1">
    <location>
        <begin position="124"/>
        <end position="151"/>
    </location>
</feature>
<keyword evidence="1" id="KW-0175">Coiled coil</keyword>